<dbReference type="PANTHER" id="PTHR45631">
    <property type="entry name" value="OS07G0107800 PROTEIN-RELATED"/>
    <property type="match status" value="1"/>
</dbReference>
<dbReference type="PROSITE" id="PS50011">
    <property type="entry name" value="PROTEIN_KINASE_DOM"/>
    <property type="match status" value="1"/>
</dbReference>
<dbReference type="EC" id="2.7.11.1" evidence="2"/>
<feature type="chain" id="PRO_5038802286" description="non-specific serine/threonine protein kinase" evidence="13">
    <location>
        <begin position="31"/>
        <end position="959"/>
    </location>
</feature>
<dbReference type="GO" id="GO:0016020">
    <property type="term" value="C:membrane"/>
    <property type="evidence" value="ECO:0007669"/>
    <property type="project" value="UniProtKB-SubCell"/>
</dbReference>
<comment type="catalytic activity">
    <reaction evidence="10">
        <text>L-threonyl-[protein] + ATP = O-phospho-L-threonyl-[protein] + ADP + H(+)</text>
        <dbReference type="Rhea" id="RHEA:46608"/>
        <dbReference type="Rhea" id="RHEA-COMP:11060"/>
        <dbReference type="Rhea" id="RHEA-COMP:11605"/>
        <dbReference type="ChEBI" id="CHEBI:15378"/>
        <dbReference type="ChEBI" id="CHEBI:30013"/>
        <dbReference type="ChEBI" id="CHEBI:30616"/>
        <dbReference type="ChEBI" id="CHEBI:61977"/>
        <dbReference type="ChEBI" id="CHEBI:456216"/>
        <dbReference type="EC" id="2.7.11.1"/>
    </reaction>
</comment>
<dbReference type="Gene3D" id="3.80.10.10">
    <property type="entry name" value="Ribonuclease Inhibitor"/>
    <property type="match status" value="1"/>
</dbReference>
<evidence type="ECO:0000256" key="9">
    <source>
        <dbReference type="ARBA" id="ARBA00023180"/>
    </source>
</evidence>
<dbReference type="PROSITE" id="PS00108">
    <property type="entry name" value="PROTEIN_KINASE_ST"/>
    <property type="match status" value="1"/>
</dbReference>
<keyword evidence="4 12" id="KW-0812">Transmembrane</keyword>
<evidence type="ECO:0000256" key="2">
    <source>
        <dbReference type="ARBA" id="ARBA00012513"/>
    </source>
</evidence>
<dbReference type="Pfam" id="PF00560">
    <property type="entry name" value="LRR_1"/>
    <property type="match status" value="1"/>
</dbReference>
<comment type="subcellular location">
    <subcellularLocation>
        <location evidence="1">Membrane</location>
        <topology evidence="1">Single-pass membrane protein</topology>
    </subcellularLocation>
</comment>
<evidence type="ECO:0000313" key="16">
    <source>
        <dbReference type="Proteomes" id="UP000886520"/>
    </source>
</evidence>
<dbReference type="AlphaFoldDB" id="A0A9D4U868"/>
<keyword evidence="16" id="KW-1185">Reference proteome</keyword>
<dbReference type="InterPro" id="IPR024788">
    <property type="entry name" value="Malectin-like_Carb-bd_dom"/>
</dbReference>
<comment type="catalytic activity">
    <reaction evidence="11">
        <text>L-seryl-[protein] + ATP = O-phospho-L-seryl-[protein] + ADP + H(+)</text>
        <dbReference type="Rhea" id="RHEA:17989"/>
        <dbReference type="Rhea" id="RHEA-COMP:9863"/>
        <dbReference type="Rhea" id="RHEA-COMP:11604"/>
        <dbReference type="ChEBI" id="CHEBI:15378"/>
        <dbReference type="ChEBI" id="CHEBI:29999"/>
        <dbReference type="ChEBI" id="CHEBI:30616"/>
        <dbReference type="ChEBI" id="CHEBI:83421"/>
        <dbReference type="ChEBI" id="CHEBI:456216"/>
        <dbReference type="EC" id="2.7.11.1"/>
    </reaction>
</comment>
<evidence type="ECO:0000256" key="12">
    <source>
        <dbReference type="SAM" id="Phobius"/>
    </source>
</evidence>
<evidence type="ECO:0000256" key="7">
    <source>
        <dbReference type="ARBA" id="ARBA00022989"/>
    </source>
</evidence>
<keyword evidence="9" id="KW-0325">Glycoprotein</keyword>
<dbReference type="Gene3D" id="2.60.120.430">
    <property type="entry name" value="Galactose-binding lectin"/>
    <property type="match status" value="1"/>
</dbReference>
<keyword evidence="5 13" id="KW-0732">Signal</keyword>
<dbReference type="Proteomes" id="UP000886520">
    <property type="component" value="Chromosome 21"/>
</dbReference>
<evidence type="ECO:0000256" key="6">
    <source>
        <dbReference type="ARBA" id="ARBA00022737"/>
    </source>
</evidence>
<evidence type="ECO:0000256" key="10">
    <source>
        <dbReference type="ARBA" id="ARBA00047899"/>
    </source>
</evidence>
<dbReference type="InterPro" id="IPR001611">
    <property type="entry name" value="Leu-rich_rpt"/>
</dbReference>
<dbReference type="FunFam" id="3.30.200.20:FF:000394">
    <property type="entry name" value="Leucine-rich repeat receptor-like protein kinase"/>
    <property type="match status" value="1"/>
</dbReference>
<feature type="domain" description="Protein kinase" evidence="14">
    <location>
        <begin position="650"/>
        <end position="930"/>
    </location>
</feature>
<protein>
    <recommendedName>
        <fullName evidence="2">non-specific serine/threonine protein kinase</fullName>
        <ecNumber evidence="2">2.7.11.1</ecNumber>
    </recommendedName>
</protein>
<dbReference type="Gene3D" id="3.30.200.20">
    <property type="entry name" value="Phosphorylase Kinase, domain 1"/>
    <property type="match status" value="1"/>
</dbReference>
<dbReference type="EMBL" id="JABFUD020000021">
    <property type="protein sequence ID" value="KAI5063253.1"/>
    <property type="molecule type" value="Genomic_DNA"/>
</dbReference>
<dbReference type="GO" id="GO:0004672">
    <property type="term" value="F:protein kinase activity"/>
    <property type="evidence" value="ECO:0007669"/>
    <property type="project" value="InterPro"/>
</dbReference>
<dbReference type="InterPro" id="IPR000719">
    <property type="entry name" value="Prot_kinase_dom"/>
</dbReference>
<gene>
    <name evidence="15" type="ORF">GOP47_0021800</name>
</gene>
<name>A0A9D4U868_ADICA</name>
<dbReference type="InterPro" id="IPR008271">
    <property type="entry name" value="Ser/Thr_kinase_AS"/>
</dbReference>
<evidence type="ECO:0000256" key="1">
    <source>
        <dbReference type="ARBA" id="ARBA00004167"/>
    </source>
</evidence>
<evidence type="ECO:0000256" key="4">
    <source>
        <dbReference type="ARBA" id="ARBA00022692"/>
    </source>
</evidence>
<organism evidence="15 16">
    <name type="scientific">Adiantum capillus-veneris</name>
    <name type="common">Maidenhair fern</name>
    <dbReference type="NCBI Taxonomy" id="13818"/>
    <lineage>
        <taxon>Eukaryota</taxon>
        <taxon>Viridiplantae</taxon>
        <taxon>Streptophyta</taxon>
        <taxon>Embryophyta</taxon>
        <taxon>Tracheophyta</taxon>
        <taxon>Polypodiopsida</taxon>
        <taxon>Polypodiidae</taxon>
        <taxon>Polypodiales</taxon>
        <taxon>Pteridineae</taxon>
        <taxon>Pteridaceae</taxon>
        <taxon>Vittarioideae</taxon>
        <taxon>Adiantum</taxon>
    </lineage>
</organism>
<evidence type="ECO:0000256" key="11">
    <source>
        <dbReference type="ARBA" id="ARBA00048679"/>
    </source>
</evidence>
<keyword evidence="8 12" id="KW-0472">Membrane</keyword>
<dbReference type="SUPFAM" id="SSF52058">
    <property type="entry name" value="L domain-like"/>
    <property type="match status" value="1"/>
</dbReference>
<dbReference type="Pfam" id="PF12819">
    <property type="entry name" value="Malectin_like"/>
    <property type="match status" value="1"/>
</dbReference>
<feature type="signal peptide" evidence="13">
    <location>
        <begin position="1"/>
        <end position="30"/>
    </location>
</feature>
<keyword evidence="6" id="KW-0677">Repeat</keyword>
<accession>A0A9D4U868</accession>
<evidence type="ECO:0000256" key="13">
    <source>
        <dbReference type="SAM" id="SignalP"/>
    </source>
</evidence>
<sequence length="959" mass="106379">MMQLAANTAKRIWTFVSLYALYLCCSSTKAQQGFVSVDCGTAKGYTDTNGLVWISDNALDTIAGNATAVTPLEYAGVPAQFTTIRYFPGNQTKYCYVFSNKDHGVEQGSPYLVRASFWVGAALPYNTQVKNQVKFKLLIDADEWDDVSIMLPQTGREEFKEIYVIAVKQTIDVCLAGKGIGLDVPFISSLVLRPLLKDMTSAKLMFEQARGRPLTYMQRINYGAPSSETYISYQADGGGDPYDRVWKPDSREPILSTTSLVGTNVTDHPPLRVLQTAYERDDAFNLTFSLPSSRFYHFALYYAELSTNVTMPGQRVFKLQVFNASSSLFGEVTLDLFKLNNNSRFNVYMTYTKFPLYVGIQGFLNLIFTKDGNSTYGPIVCGLELLQFFDHDMSLGTDDDEVHTLRNITSVFPSLGSWSGDPCLPYAYNWLSCTSDLQPYISNISLDRYDLGGQIPAEFEKFKALVRLSLAENKFTGSIPDLRTLQYLQVLDLHGNYLTGPIPEFLAELPSLNTLILDNNNFSGEIPVKLLSKASSSGLKFSIAGNPNICDANNSQEFCKATASQEEEKNNGALVGGLAAVGAIAALAAIGALIFCVVRHKKKTVVDTNGSSQQARIQDNRESVFPHTKLFGSSSQAQEFLYSNVKAMTRNFERMIGKGGFGPVYHGVLQNGKVVAVKLLAKDSRQGEQEFINEVQLLSRVHHKNLVSLVGYCTESQLVLVYEYMANGSLFDALKGKGPDLTAWRYRLHIAVDAAEGLDYLHRGCNPSIIHRDVKSSNILLDEEFVGRISDFGISKAKQHNTTTMTGDSQMFTVVQGSVGYLDPEYAKTNIANHSIDVYAFGVVLLELITGKPPMIQHMTGTGEYQHIILWAKPYIDRGDISSLIDPIVSRDFNISSMWKVIDIAMMCVEHDRKRRPNMSEIKLELQSALSIELQSNGFDTSSTDPQTNFMDATDVCAR</sequence>
<reference evidence="15" key="1">
    <citation type="submission" date="2021-01" db="EMBL/GenBank/DDBJ databases">
        <title>Adiantum capillus-veneris genome.</title>
        <authorList>
            <person name="Fang Y."/>
            <person name="Liao Q."/>
        </authorList>
    </citation>
    <scope>NUCLEOTIDE SEQUENCE</scope>
    <source>
        <strain evidence="15">H3</strain>
        <tissue evidence="15">Leaf</tissue>
    </source>
</reference>
<dbReference type="Pfam" id="PF07714">
    <property type="entry name" value="PK_Tyr_Ser-Thr"/>
    <property type="match status" value="1"/>
</dbReference>
<dbReference type="InterPro" id="IPR032675">
    <property type="entry name" value="LRR_dom_sf"/>
</dbReference>
<dbReference type="SUPFAM" id="SSF56112">
    <property type="entry name" value="Protein kinase-like (PK-like)"/>
    <property type="match status" value="1"/>
</dbReference>
<proteinExistence type="predicted"/>
<keyword evidence="7 12" id="KW-1133">Transmembrane helix</keyword>
<evidence type="ECO:0000256" key="5">
    <source>
        <dbReference type="ARBA" id="ARBA00022729"/>
    </source>
</evidence>
<evidence type="ECO:0000256" key="3">
    <source>
        <dbReference type="ARBA" id="ARBA00022614"/>
    </source>
</evidence>
<feature type="transmembrane region" description="Helical" evidence="12">
    <location>
        <begin position="574"/>
        <end position="598"/>
    </location>
</feature>
<dbReference type="OrthoDB" id="1111193at2759"/>
<dbReference type="GO" id="GO:0005524">
    <property type="term" value="F:ATP binding"/>
    <property type="evidence" value="ECO:0007669"/>
    <property type="project" value="InterPro"/>
</dbReference>
<dbReference type="PANTHER" id="PTHR45631:SF207">
    <property type="entry name" value="LRR RECEPTOR-LIKE SERINE_THREONINE-PROTEIN KINASE MEE39-RELATED"/>
    <property type="match status" value="1"/>
</dbReference>
<evidence type="ECO:0000256" key="8">
    <source>
        <dbReference type="ARBA" id="ARBA00023136"/>
    </source>
</evidence>
<dbReference type="Gene3D" id="1.10.510.10">
    <property type="entry name" value="Transferase(Phosphotransferase) domain 1"/>
    <property type="match status" value="1"/>
</dbReference>
<dbReference type="InterPro" id="IPR011009">
    <property type="entry name" value="Kinase-like_dom_sf"/>
</dbReference>
<evidence type="ECO:0000313" key="15">
    <source>
        <dbReference type="EMBL" id="KAI5063253.1"/>
    </source>
</evidence>
<comment type="caution">
    <text evidence="15">The sequence shown here is derived from an EMBL/GenBank/DDBJ whole genome shotgun (WGS) entry which is preliminary data.</text>
</comment>
<dbReference type="SMART" id="SM00220">
    <property type="entry name" value="S_TKc"/>
    <property type="match status" value="1"/>
</dbReference>
<keyword evidence="3" id="KW-0433">Leucine-rich repeat</keyword>
<evidence type="ECO:0000259" key="14">
    <source>
        <dbReference type="PROSITE" id="PS50011"/>
    </source>
</evidence>
<dbReference type="InterPro" id="IPR001245">
    <property type="entry name" value="Ser-Thr/Tyr_kinase_cat_dom"/>
</dbReference>
<dbReference type="FunFam" id="3.80.10.10:FF:000041">
    <property type="entry name" value="LRR receptor-like serine/threonine-protein kinase ERECTA"/>
    <property type="match status" value="1"/>
</dbReference>